<sequence>MKRAHRDLKAWQQAMGLVTAIYSVTSSFPAQEKFGLSSQLQRAAVSVPANIAEGFARNGTKELLHFLSIAAGSLSELDTLIELAARLGYVNNAEELNGKVDEVSGLLMGLSASIKRRAAS</sequence>
<dbReference type="AlphaFoldDB" id="A0A1J5RWM3"/>
<dbReference type="SUPFAM" id="SSF158446">
    <property type="entry name" value="IVS-encoded protein-like"/>
    <property type="match status" value="1"/>
</dbReference>
<name>A0A1J5RWM3_9ZZZZ</name>
<gene>
    <name evidence="1" type="ORF">GALL_214930</name>
</gene>
<proteinExistence type="predicted"/>
<evidence type="ECO:0000313" key="1">
    <source>
        <dbReference type="EMBL" id="OIQ96452.1"/>
    </source>
</evidence>
<dbReference type="InterPro" id="IPR036583">
    <property type="entry name" value="23S_rRNA_IVS_sf"/>
</dbReference>
<dbReference type="Pfam" id="PF05635">
    <property type="entry name" value="23S_rRNA_IVP"/>
    <property type="match status" value="1"/>
</dbReference>
<dbReference type="Gene3D" id="1.20.1440.60">
    <property type="entry name" value="23S rRNA-intervening sequence"/>
    <property type="match status" value="1"/>
</dbReference>
<dbReference type="CDD" id="cd16377">
    <property type="entry name" value="23S_rRNA_IVP_like"/>
    <property type="match status" value="1"/>
</dbReference>
<dbReference type="InterPro" id="IPR012657">
    <property type="entry name" value="23S_rRNA-intervening_sequence"/>
</dbReference>
<dbReference type="NCBIfam" id="TIGR02436">
    <property type="entry name" value="four helix bundle protein"/>
    <property type="match status" value="1"/>
</dbReference>
<comment type="caution">
    <text evidence="1">The sequence shown here is derived from an EMBL/GenBank/DDBJ whole genome shotgun (WGS) entry which is preliminary data.</text>
</comment>
<dbReference type="PANTHER" id="PTHR38471">
    <property type="entry name" value="FOUR HELIX BUNDLE PROTEIN"/>
    <property type="match status" value="1"/>
</dbReference>
<organism evidence="1">
    <name type="scientific">mine drainage metagenome</name>
    <dbReference type="NCBI Taxonomy" id="410659"/>
    <lineage>
        <taxon>unclassified sequences</taxon>
        <taxon>metagenomes</taxon>
        <taxon>ecological metagenomes</taxon>
    </lineage>
</organism>
<reference evidence="1" key="1">
    <citation type="submission" date="2016-10" db="EMBL/GenBank/DDBJ databases">
        <title>Sequence of Gallionella enrichment culture.</title>
        <authorList>
            <person name="Poehlein A."/>
            <person name="Muehling M."/>
            <person name="Daniel R."/>
        </authorList>
    </citation>
    <scope>NUCLEOTIDE SEQUENCE</scope>
</reference>
<accession>A0A1J5RWM3</accession>
<protein>
    <recommendedName>
        <fullName evidence="2">Four helix bundle protein</fullName>
    </recommendedName>
</protein>
<dbReference type="PANTHER" id="PTHR38471:SF2">
    <property type="entry name" value="FOUR HELIX BUNDLE PROTEIN"/>
    <property type="match status" value="1"/>
</dbReference>
<dbReference type="EMBL" id="MLJW01000148">
    <property type="protein sequence ID" value="OIQ96452.1"/>
    <property type="molecule type" value="Genomic_DNA"/>
</dbReference>
<evidence type="ECO:0008006" key="2">
    <source>
        <dbReference type="Google" id="ProtNLM"/>
    </source>
</evidence>